<dbReference type="OrthoDB" id="6628920at2759"/>
<proteinExistence type="predicted"/>
<organism evidence="1 2">
    <name type="scientific">Aphis craccivora</name>
    <name type="common">Cowpea aphid</name>
    <dbReference type="NCBI Taxonomy" id="307492"/>
    <lineage>
        <taxon>Eukaryota</taxon>
        <taxon>Metazoa</taxon>
        <taxon>Ecdysozoa</taxon>
        <taxon>Arthropoda</taxon>
        <taxon>Hexapoda</taxon>
        <taxon>Insecta</taxon>
        <taxon>Pterygota</taxon>
        <taxon>Neoptera</taxon>
        <taxon>Paraneoptera</taxon>
        <taxon>Hemiptera</taxon>
        <taxon>Sternorrhyncha</taxon>
        <taxon>Aphidomorpha</taxon>
        <taxon>Aphidoidea</taxon>
        <taxon>Aphididae</taxon>
        <taxon>Aphidini</taxon>
        <taxon>Aphis</taxon>
        <taxon>Aphis</taxon>
    </lineage>
</organism>
<evidence type="ECO:0000313" key="1">
    <source>
        <dbReference type="EMBL" id="KAF0771753.1"/>
    </source>
</evidence>
<dbReference type="EMBL" id="VUJU01000258">
    <property type="protein sequence ID" value="KAF0771753.1"/>
    <property type="molecule type" value="Genomic_DNA"/>
</dbReference>
<sequence length="105" mass="12380">MERFTVEQRVTIVKTHYKCGECVTETLQKHRTKKCAFATVTRLLLKFEKTGSVVPEVRQKLLQGFSNTLSALVVCFHYCYALFYREPLHDDECQKLLFDDKWETL</sequence>
<name>A0A6G0ZKF7_APHCR</name>
<protein>
    <submittedName>
        <fullName evidence="1">DUF4817 domain-containing protein</fullName>
    </submittedName>
</protein>
<dbReference type="Proteomes" id="UP000478052">
    <property type="component" value="Unassembled WGS sequence"/>
</dbReference>
<reference evidence="1 2" key="1">
    <citation type="submission" date="2019-08" db="EMBL/GenBank/DDBJ databases">
        <title>Whole genome of Aphis craccivora.</title>
        <authorList>
            <person name="Voronova N.V."/>
            <person name="Shulinski R.S."/>
            <person name="Bandarenka Y.V."/>
            <person name="Zhorov D.G."/>
            <person name="Warner D."/>
        </authorList>
    </citation>
    <scope>NUCLEOTIDE SEQUENCE [LARGE SCALE GENOMIC DNA]</scope>
    <source>
        <strain evidence="1">180601</strain>
        <tissue evidence="1">Whole Body</tissue>
    </source>
</reference>
<dbReference type="AlphaFoldDB" id="A0A6G0ZKF7"/>
<keyword evidence="2" id="KW-1185">Reference proteome</keyword>
<gene>
    <name evidence="1" type="ORF">FWK35_00000367</name>
</gene>
<comment type="caution">
    <text evidence="1">The sequence shown here is derived from an EMBL/GenBank/DDBJ whole genome shotgun (WGS) entry which is preliminary data.</text>
</comment>
<accession>A0A6G0ZKF7</accession>
<evidence type="ECO:0000313" key="2">
    <source>
        <dbReference type="Proteomes" id="UP000478052"/>
    </source>
</evidence>